<dbReference type="OrthoDB" id="1932925at2759"/>
<evidence type="ECO:0000256" key="1">
    <source>
        <dbReference type="SAM" id="MobiDB-lite"/>
    </source>
</evidence>
<evidence type="ECO:0000313" key="4">
    <source>
        <dbReference type="Proteomes" id="UP000398389"/>
    </source>
</evidence>
<evidence type="ECO:0008006" key="5">
    <source>
        <dbReference type="Google" id="ProtNLM"/>
    </source>
</evidence>
<feature type="transmembrane region" description="Helical" evidence="2">
    <location>
        <begin position="382"/>
        <end position="400"/>
    </location>
</feature>
<feature type="region of interest" description="Disordered" evidence="1">
    <location>
        <begin position="741"/>
        <end position="762"/>
    </location>
</feature>
<keyword evidence="2" id="KW-0812">Transmembrane</keyword>
<dbReference type="GeneID" id="43583825"/>
<feature type="transmembrane region" description="Helical" evidence="2">
    <location>
        <begin position="327"/>
        <end position="346"/>
    </location>
</feature>
<keyword evidence="2" id="KW-1133">Transmembrane helix</keyword>
<gene>
    <name evidence="3" type="ORF">SAPINGB_P005010</name>
</gene>
<dbReference type="Proteomes" id="UP000398389">
    <property type="component" value="Unassembled WGS sequence"/>
</dbReference>
<reference evidence="3 4" key="1">
    <citation type="submission" date="2019-09" db="EMBL/GenBank/DDBJ databases">
        <authorList>
            <person name="Brejova B."/>
        </authorList>
    </citation>
    <scope>NUCLEOTIDE SEQUENCE [LARGE SCALE GENOMIC DNA]</scope>
</reference>
<feature type="transmembrane region" description="Helical" evidence="2">
    <location>
        <begin position="631"/>
        <end position="648"/>
    </location>
</feature>
<feature type="transmembrane region" description="Helical" evidence="2">
    <location>
        <begin position="358"/>
        <end position="376"/>
    </location>
</feature>
<evidence type="ECO:0000256" key="2">
    <source>
        <dbReference type="SAM" id="Phobius"/>
    </source>
</evidence>
<feature type="transmembrane region" description="Helical" evidence="2">
    <location>
        <begin position="12"/>
        <end position="29"/>
    </location>
</feature>
<feature type="transmembrane region" description="Helical" evidence="2">
    <location>
        <begin position="601"/>
        <end position="619"/>
    </location>
</feature>
<feature type="compositionally biased region" description="Basic and acidic residues" evidence="1">
    <location>
        <begin position="747"/>
        <end position="762"/>
    </location>
</feature>
<feature type="transmembrane region" description="Helical" evidence="2">
    <location>
        <begin position="704"/>
        <end position="725"/>
    </location>
</feature>
<protein>
    <recommendedName>
        <fullName evidence="5">Cas1p 10 TM acyl transferase domain-containing protein</fullName>
    </recommendedName>
</protein>
<feature type="transmembrane region" description="Helical" evidence="2">
    <location>
        <begin position="515"/>
        <end position="534"/>
    </location>
</feature>
<proteinExistence type="predicted"/>
<name>A0A5E8C5A4_9ASCO</name>
<dbReference type="RefSeq" id="XP_031855616.1">
    <property type="nucleotide sequence ID" value="XM_031999725.1"/>
</dbReference>
<feature type="transmembrane region" description="Helical" evidence="2">
    <location>
        <begin position="660"/>
        <end position="684"/>
    </location>
</feature>
<dbReference type="AlphaFoldDB" id="A0A5E8C5A4"/>
<accession>A0A5E8C5A4</accession>
<organism evidence="3 4">
    <name type="scientific">Magnusiomyces paraingens</name>
    <dbReference type="NCBI Taxonomy" id="2606893"/>
    <lineage>
        <taxon>Eukaryota</taxon>
        <taxon>Fungi</taxon>
        <taxon>Dikarya</taxon>
        <taxon>Ascomycota</taxon>
        <taxon>Saccharomycotina</taxon>
        <taxon>Dipodascomycetes</taxon>
        <taxon>Dipodascales</taxon>
        <taxon>Dipodascaceae</taxon>
        <taxon>Magnusiomyces</taxon>
    </lineage>
</organism>
<keyword evidence="4" id="KW-1185">Reference proteome</keyword>
<feature type="transmembrane region" description="Helical" evidence="2">
    <location>
        <begin position="445"/>
        <end position="465"/>
    </location>
</feature>
<dbReference type="EMBL" id="CABVLU010000004">
    <property type="protein sequence ID" value="VVT56366.1"/>
    <property type="molecule type" value="Genomic_DNA"/>
</dbReference>
<sequence>MHRGFKNLLSRWGILLISFILVTIRYKLLDTEDPNSCEAVMQSGSWRKFPTAWNTQGCYTHSYHRNQNDLLRCFQAYDHGMEFLFIGDSTSRQVFWGMVGMSDGLYGTGNYSSYTSKRHSDFELSTTAHNPLDPSAPERKLIYKFIWDPFFNSSALKEVEMLSTKKHTPIAFVYTSIGLWFSRSHFDPEDMDIHYRAAMNRALQAYKSLKGSTEPHSLFLAPTLHPHVPLMNEDRAKTITHEKVSILNGIINRTKQKLSGIEVPTVFNLFSKEYPESYDHMGIHFTPTLAGLQASIVANERCNNALTNIVTTHQSCCSKPPSTTSNVSLLLVFIFILLIMSFARKFNEKSPIIIITRLFLWMALWYAVVTGIGGVRREMAESTDVLVSIIGWFLSFFFWFSHPGLPKRLRFSILGKVHSYYDSAKGATVFIYLFLSFHYPDMPEGPAGTGVYWLFANLMSAFLLFDSTRIGSIISYSTSNHLNNVLANQEANSANDEKQKLRLYAIASIKSISHLIFQNCYSVFLVLGVKWLGIFGMQKPLSPSFLIFQSEKEFALVLVLTSFFSWLFFLLLRQTQFAIRHYHPSEDPISLTRTGFKTLKFTFFAILIGTIYTLVLYLAKTCDKSSLLLQVTAYPGLFTVLFLSSMAFHYYQFALTKNRVYLTSIAQILLSILALLLSSLIYFAPLHTETNQPGSDIFGGWWSWFMSQSPGILTSLAIAVFIFLVSTSSLEITTASTTGAVSSATDEEPKQSLQTDDHNDHHRTNKTLHDYSLINTIGVVGQHGQELLLVVLCIFYFQIFENSTVDASLAVDTLNSYYWTIPRLMWFHLAPLPYRICDAFLISILVVQSVRDLAEVAFIKF</sequence>
<feature type="transmembrane region" description="Helical" evidence="2">
    <location>
        <begin position="554"/>
        <end position="572"/>
    </location>
</feature>
<keyword evidence="2" id="KW-0472">Membrane</keyword>
<evidence type="ECO:0000313" key="3">
    <source>
        <dbReference type="EMBL" id="VVT56366.1"/>
    </source>
</evidence>